<protein>
    <submittedName>
        <fullName evidence="5">Mandelate racemase/muconate lactonizing enzyme family protein</fullName>
    </submittedName>
</protein>
<dbReference type="Gene3D" id="3.30.390.10">
    <property type="entry name" value="Enolase-like, N-terminal domain"/>
    <property type="match status" value="1"/>
</dbReference>
<evidence type="ECO:0000313" key="6">
    <source>
        <dbReference type="Proteomes" id="UP000464577"/>
    </source>
</evidence>
<accession>A0A6P1W7U3</accession>
<name>A0A6P1W7U3_9BACT</name>
<keyword evidence="3" id="KW-0460">Magnesium</keyword>
<gene>
    <name evidence="5" type="ORF">GJR95_36130</name>
</gene>
<evidence type="ECO:0000256" key="2">
    <source>
        <dbReference type="ARBA" id="ARBA00022723"/>
    </source>
</evidence>
<dbReference type="KEGG" id="senf:GJR95_36130"/>
<dbReference type="GO" id="GO:0016836">
    <property type="term" value="F:hydro-lyase activity"/>
    <property type="evidence" value="ECO:0007669"/>
    <property type="project" value="TreeGrafter"/>
</dbReference>
<sequence>MNTNRRGFISSAVAGGLGVASLPLSSYGGDIRSHSAMPNDLQARYDKLDEVVKRPIFRKELFSSPVILETIELLRDRDNFLVRVRSKDGAEGIAAGHGSQNSKSWPAFKGLMNRFLGKDARELDTLVPGDSGKSGGIPFNSQVAVLEFAILDMMGNLAKKPAGELIGKIIHPMIPIYQGSRVVELRQLPPEQSLEIVKKDLLESKAKAIKLRAGGGGVLDGDNAPGRTEKLIKMARETFGDQIVLGCDGNGNYTRKGGLRIGKVLEEYNYQWWEEMVPFGQYDDLKHVKDGLKIPISTGESESYISTFRWLIANDACDIVQPDQLYFGGMIRSMKVARMAEAFGKTIVPHITQYGLGYLYMLHFISACPNAGKYQEFDLFSTRDANGNQIPIVYKSGDPIVSHDGVLKVPTGSGLGIVIDPDYVKKHKVVKDW</sequence>
<keyword evidence="6" id="KW-1185">Reference proteome</keyword>
<dbReference type="Gene3D" id="3.20.20.120">
    <property type="entry name" value="Enolase-like C-terminal domain"/>
    <property type="match status" value="1"/>
</dbReference>
<dbReference type="EMBL" id="CP045997">
    <property type="protein sequence ID" value="QHW00118.1"/>
    <property type="molecule type" value="Genomic_DNA"/>
</dbReference>
<reference evidence="5 6" key="1">
    <citation type="submission" date="2019-11" db="EMBL/GenBank/DDBJ databases">
        <title>Spirosoma endbachense sp. nov., isolated from a natural salt meadow.</title>
        <authorList>
            <person name="Rojas J."/>
            <person name="Ambika Manirajan B."/>
            <person name="Ratering S."/>
            <person name="Suarez C."/>
            <person name="Geissler-Plaum R."/>
            <person name="Schnell S."/>
        </authorList>
    </citation>
    <scope>NUCLEOTIDE SEQUENCE [LARGE SCALE GENOMIC DNA]</scope>
    <source>
        <strain evidence="5 6">I-24</strain>
    </source>
</reference>
<dbReference type="SUPFAM" id="SSF51604">
    <property type="entry name" value="Enolase C-terminal domain-like"/>
    <property type="match status" value="1"/>
</dbReference>
<dbReference type="CDD" id="cd03316">
    <property type="entry name" value="MR_like"/>
    <property type="match status" value="1"/>
</dbReference>
<dbReference type="GO" id="GO:0016854">
    <property type="term" value="F:racemase and epimerase activity"/>
    <property type="evidence" value="ECO:0007669"/>
    <property type="project" value="UniProtKB-ARBA"/>
</dbReference>
<dbReference type="RefSeq" id="WP_162390509.1">
    <property type="nucleotide sequence ID" value="NZ_CP045997.1"/>
</dbReference>
<dbReference type="AlphaFoldDB" id="A0A6P1W7U3"/>
<dbReference type="InterPro" id="IPR046945">
    <property type="entry name" value="RHMD-like"/>
</dbReference>
<dbReference type="InterPro" id="IPR036849">
    <property type="entry name" value="Enolase-like_C_sf"/>
</dbReference>
<dbReference type="GO" id="GO:0016052">
    <property type="term" value="P:carbohydrate catabolic process"/>
    <property type="evidence" value="ECO:0007669"/>
    <property type="project" value="TreeGrafter"/>
</dbReference>
<evidence type="ECO:0000256" key="3">
    <source>
        <dbReference type="ARBA" id="ARBA00022842"/>
    </source>
</evidence>
<dbReference type="PANTHER" id="PTHR13794">
    <property type="entry name" value="ENOLASE SUPERFAMILY, MANDELATE RACEMASE"/>
    <property type="match status" value="1"/>
</dbReference>
<dbReference type="Pfam" id="PF13378">
    <property type="entry name" value="MR_MLE_C"/>
    <property type="match status" value="1"/>
</dbReference>
<dbReference type="InterPro" id="IPR029065">
    <property type="entry name" value="Enolase_C-like"/>
</dbReference>
<evidence type="ECO:0000259" key="4">
    <source>
        <dbReference type="SMART" id="SM00922"/>
    </source>
</evidence>
<dbReference type="PANTHER" id="PTHR13794:SF58">
    <property type="entry name" value="MITOCHONDRIAL ENOLASE SUPERFAMILY MEMBER 1"/>
    <property type="match status" value="1"/>
</dbReference>
<organism evidence="5 6">
    <name type="scientific">Spirosoma endbachense</name>
    <dbReference type="NCBI Taxonomy" id="2666025"/>
    <lineage>
        <taxon>Bacteria</taxon>
        <taxon>Pseudomonadati</taxon>
        <taxon>Bacteroidota</taxon>
        <taxon>Cytophagia</taxon>
        <taxon>Cytophagales</taxon>
        <taxon>Cytophagaceae</taxon>
        <taxon>Spirosoma</taxon>
    </lineage>
</organism>
<dbReference type="InterPro" id="IPR029017">
    <property type="entry name" value="Enolase-like_N"/>
</dbReference>
<proteinExistence type="predicted"/>
<comment type="cofactor">
    <cofactor evidence="1">
        <name>Mg(2+)</name>
        <dbReference type="ChEBI" id="CHEBI:18420"/>
    </cofactor>
</comment>
<dbReference type="SFLD" id="SFLDS00001">
    <property type="entry name" value="Enolase"/>
    <property type="match status" value="1"/>
</dbReference>
<dbReference type="SMART" id="SM00922">
    <property type="entry name" value="MR_MLE"/>
    <property type="match status" value="1"/>
</dbReference>
<dbReference type="SUPFAM" id="SSF54826">
    <property type="entry name" value="Enolase N-terminal domain-like"/>
    <property type="match status" value="1"/>
</dbReference>
<evidence type="ECO:0000256" key="1">
    <source>
        <dbReference type="ARBA" id="ARBA00001946"/>
    </source>
</evidence>
<dbReference type="Proteomes" id="UP000464577">
    <property type="component" value="Chromosome"/>
</dbReference>
<feature type="domain" description="Mandelate racemase/muconate lactonizing enzyme C-terminal" evidence="4">
    <location>
        <begin position="190"/>
        <end position="295"/>
    </location>
</feature>
<dbReference type="InterPro" id="IPR013342">
    <property type="entry name" value="Mandelate_racemase_C"/>
</dbReference>
<dbReference type="GO" id="GO:0000287">
    <property type="term" value="F:magnesium ion binding"/>
    <property type="evidence" value="ECO:0007669"/>
    <property type="project" value="TreeGrafter"/>
</dbReference>
<evidence type="ECO:0000313" key="5">
    <source>
        <dbReference type="EMBL" id="QHW00118.1"/>
    </source>
</evidence>
<keyword evidence="2" id="KW-0479">Metal-binding</keyword>